<dbReference type="EMBL" id="JALLPJ020001330">
    <property type="protein sequence ID" value="KAL3769525.1"/>
    <property type="molecule type" value="Genomic_DNA"/>
</dbReference>
<dbReference type="AlphaFoldDB" id="A0ABD3N090"/>
<name>A0ABD3N090_9STRA</name>
<organism evidence="2 3">
    <name type="scientific">Cyclotella atomus</name>
    <dbReference type="NCBI Taxonomy" id="382360"/>
    <lineage>
        <taxon>Eukaryota</taxon>
        <taxon>Sar</taxon>
        <taxon>Stramenopiles</taxon>
        <taxon>Ochrophyta</taxon>
        <taxon>Bacillariophyta</taxon>
        <taxon>Coscinodiscophyceae</taxon>
        <taxon>Thalassiosirophycidae</taxon>
        <taxon>Stephanodiscales</taxon>
        <taxon>Stephanodiscaceae</taxon>
        <taxon>Cyclotella</taxon>
    </lineage>
</organism>
<proteinExistence type="predicted"/>
<evidence type="ECO:0000313" key="2">
    <source>
        <dbReference type="EMBL" id="KAL3769525.1"/>
    </source>
</evidence>
<reference evidence="2 3" key="1">
    <citation type="submission" date="2024-10" db="EMBL/GenBank/DDBJ databases">
        <title>Updated reference genomes for cyclostephanoid diatoms.</title>
        <authorList>
            <person name="Roberts W.R."/>
            <person name="Alverson A.J."/>
        </authorList>
    </citation>
    <scope>NUCLEOTIDE SEQUENCE [LARGE SCALE GENOMIC DNA]</scope>
    <source>
        <strain evidence="2 3">AJA010-31</strain>
    </source>
</reference>
<evidence type="ECO:0008006" key="4">
    <source>
        <dbReference type="Google" id="ProtNLM"/>
    </source>
</evidence>
<gene>
    <name evidence="2" type="ORF">ACHAWO_011038</name>
</gene>
<protein>
    <recommendedName>
        <fullName evidence="4">Origin recognition complex subunit 3</fullName>
    </recommendedName>
</protein>
<comment type="caution">
    <text evidence="2">The sequence shown here is derived from an EMBL/GenBank/DDBJ whole genome shotgun (WGS) entry which is preliminary data.</text>
</comment>
<evidence type="ECO:0000313" key="3">
    <source>
        <dbReference type="Proteomes" id="UP001530400"/>
    </source>
</evidence>
<feature type="region of interest" description="Disordered" evidence="1">
    <location>
        <begin position="49"/>
        <end position="84"/>
    </location>
</feature>
<dbReference type="Proteomes" id="UP001530400">
    <property type="component" value="Unassembled WGS sequence"/>
</dbReference>
<sequence>MSRSTRSSNKPLPTASILLQGKLKPIPNFLAFHHFPKLGVRADTKDVDSCSASSASNTTAGKKRAMPSLDTSPQKASHLKSKKACALESTYPPTQLEIEAHESYLRRECIQLMYRAIEEVASIVLRRCSEGTMGGECRKFFDLFTPPPDDETDVPSEDVPKSEGVKRHLFSFRPMKYPPSLLPMVIVKCYPSLLDRSEIVKSLVQDLSTATRLDEDGESRRSCVCVIKSGAELIERGNLIAELLFQCTAQDPSGRQFNKHMERKQRRQKSNVHGGIANGILFKSIFSYTECLIEWAGCTMEFDELVVVLEDPENISSPDLDIFFTTLASLRSVHGVPISLIVMSCTPGGLGDRLSKLRQPAFYGGSGDGGVMQRVLNMPLPEDQLVCPSLAEILLDELVSRDCIPSFLRNNETVFNHVQEVFHECDNSIVGAARRLKTELSCYFSLPGAYASMLYCKDLVLPNWDRVSWLMSQSNFKTESTTADGKASPCQLTTKITISLAFHHLYQTVNSIESSKSLNKSNIINLLRQLHHVRSIISGDYIASSEELQVSLLKQLNGYIILVGEALSKELDSDIRKSLLEDVKYWIVSTCQAQQIELPELLVSATAQPRKDIVKAFSSAIPTSLNNSLTHALRISFQCFDTRILTLSKWYEKYFDIVTNHPDISSNESLFFLAIQELVYCGFIRKLTSARRKDEAYEKIAVVWGQ</sequence>
<accession>A0ABD3N090</accession>
<keyword evidence="3" id="KW-1185">Reference proteome</keyword>
<evidence type="ECO:0000256" key="1">
    <source>
        <dbReference type="SAM" id="MobiDB-lite"/>
    </source>
</evidence>